<reference evidence="2" key="1">
    <citation type="journal article" date="2023" name="Nat. Plants">
        <title>Single-cell RNA sequencing provides a high-resolution roadmap for understanding the multicellular compartmentation of specialized metabolism.</title>
        <authorList>
            <person name="Sun S."/>
            <person name="Shen X."/>
            <person name="Li Y."/>
            <person name="Li Y."/>
            <person name="Wang S."/>
            <person name="Li R."/>
            <person name="Zhang H."/>
            <person name="Shen G."/>
            <person name="Guo B."/>
            <person name="Wei J."/>
            <person name="Xu J."/>
            <person name="St-Pierre B."/>
            <person name="Chen S."/>
            <person name="Sun C."/>
        </authorList>
    </citation>
    <scope>NUCLEOTIDE SEQUENCE [LARGE SCALE GENOMIC DNA]</scope>
</reference>
<dbReference type="EMBL" id="CM044704">
    <property type="protein sequence ID" value="KAI5669356.1"/>
    <property type="molecule type" value="Genomic_DNA"/>
</dbReference>
<sequence>MGCTQSKIDNEESVSRCKDRRNHMKEAVSARNAFASAHSGYAMSLKNTGAALSDFAQGEAPPPSATIEPVTESFRPPPPPIIQEPNLPPPPPPLPSFSPSPVQPLQRAMTMPEFSSSNPTRVKMKGIDEDEEEEVEEGGKSGSLRHRNNSRRNEVGEITPETPIRTPAPPPPPESKGGIAWDYFFMVDNIHGSGLGEVEEEEEEYDMEEKDGNENEQFSNVDRNYDESNFKTPEKVGIDKGMETEEEVTPVVMKEKQFVHSSTAPPIRGSTVKVMSSGVDLLKLLGEVDDHFLKASESAQEVSKMLEATRMHYHSNFADSRGHIDHAARVMRVITWNRSFKGAPNGDSAKDDHDPDEYETHATVLDKLLAWEKKLYEEVKAGELMKLEYQRKVTLLNKLKKRGASAESIEKTKAAVSHLHTRYIVDMQSLDSTVLEVNDIRDKELYPKLVSLVDGMTNMWGSVCMHHEEQLKIVTDLKSLDISVTPKETSKHHHERTIQLLKVIEDWHSEFEKLVANQKQYIQSLNSWLKLNLIPIESSLKEKISSPPRIQNPPIQSLLQMWHDHLEKLPDEVAKSAISSFAAVVRTIIVHQEEEMKLKEKCEETRKEYFRKNQAFEDWYHKYMQRRNPVDETDPERNTESNLKDPLAEKQFVVESLKKRLEEEMEAHQKHCVQVREKSLGSLKIRLPEIFRAMSDYAQACLESYQRLRSLTQGQNSNGVPT</sequence>
<comment type="caution">
    <text evidence="1">The sequence shown here is derived from an EMBL/GenBank/DDBJ whole genome shotgun (WGS) entry which is preliminary data.</text>
</comment>
<evidence type="ECO:0000313" key="2">
    <source>
        <dbReference type="Proteomes" id="UP001060085"/>
    </source>
</evidence>
<gene>
    <name evidence="1" type="ORF">M9H77_19209</name>
</gene>
<proteinExistence type="predicted"/>
<name>A0ACC0B9N8_CATRO</name>
<evidence type="ECO:0000313" key="1">
    <source>
        <dbReference type="EMBL" id="KAI5669356.1"/>
    </source>
</evidence>
<keyword evidence="2" id="KW-1185">Reference proteome</keyword>
<dbReference type="Proteomes" id="UP001060085">
    <property type="component" value="Linkage Group LG04"/>
</dbReference>
<accession>A0ACC0B9N8</accession>
<protein>
    <submittedName>
        <fullName evidence="1">Uncharacterized protein</fullName>
    </submittedName>
</protein>
<organism evidence="1 2">
    <name type="scientific">Catharanthus roseus</name>
    <name type="common">Madagascar periwinkle</name>
    <name type="synonym">Vinca rosea</name>
    <dbReference type="NCBI Taxonomy" id="4058"/>
    <lineage>
        <taxon>Eukaryota</taxon>
        <taxon>Viridiplantae</taxon>
        <taxon>Streptophyta</taxon>
        <taxon>Embryophyta</taxon>
        <taxon>Tracheophyta</taxon>
        <taxon>Spermatophyta</taxon>
        <taxon>Magnoliopsida</taxon>
        <taxon>eudicotyledons</taxon>
        <taxon>Gunneridae</taxon>
        <taxon>Pentapetalae</taxon>
        <taxon>asterids</taxon>
        <taxon>lamiids</taxon>
        <taxon>Gentianales</taxon>
        <taxon>Apocynaceae</taxon>
        <taxon>Rauvolfioideae</taxon>
        <taxon>Vinceae</taxon>
        <taxon>Catharanthinae</taxon>
        <taxon>Catharanthus</taxon>
    </lineage>
</organism>